<dbReference type="PANTHER" id="PTHR23416">
    <property type="entry name" value="SIALIC ACID SYNTHASE-RELATED"/>
    <property type="match status" value="1"/>
</dbReference>
<dbReference type="EMBL" id="CADIKM010000004">
    <property type="protein sequence ID" value="CAB3781814.1"/>
    <property type="molecule type" value="Genomic_DNA"/>
</dbReference>
<dbReference type="InterPro" id="IPR011004">
    <property type="entry name" value="Trimer_LpxA-like_sf"/>
</dbReference>
<evidence type="ECO:0000256" key="1">
    <source>
        <dbReference type="ARBA" id="ARBA00007274"/>
    </source>
</evidence>
<name>A0A6S7AYE6_9BURK</name>
<dbReference type="SUPFAM" id="SSF51161">
    <property type="entry name" value="Trimeric LpxA-like enzymes"/>
    <property type="match status" value="1"/>
</dbReference>
<dbReference type="CDD" id="cd05825">
    <property type="entry name" value="LbH_wcaF_like"/>
    <property type="match status" value="1"/>
</dbReference>
<keyword evidence="2 3" id="KW-0808">Transferase</keyword>
<gene>
    <name evidence="3" type="primary">dapH_1</name>
    <name evidence="3" type="ORF">LMG28138_01347</name>
</gene>
<sequence length="229" mass="24979">MSPRGQAVGVGGEVSQLSACRDASAMPQPPASADVEAMTEHGRYQDLSQFKVPAGFRGRPGWYVQLWWVVQALLFRPSPQIAYGWRRMLLRWFGAQVGVGAIIRPTVRVTYPWKVAIGDHAWIGDEVTLYSLGEIDIGAHSVVSQKSYICAGDHDYQSVEFAIRGRPVRIGTQVWIASDVFVAPGVTIADGVVVGARSTVLRSLQKGFVYVGNPARPVKSRNVGELRSA</sequence>
<evidence type="ECO:0000256" key="2">
    <source>
        <dbReference type="ARBA" id="ARBA00022679"/>
    </source>
</evidence>
<evidence type="ECO:0000313" key="3">
    <source>
        <dbReference type="EMBL" id="CAB3781814.1"/>
    </source>
</evidence>
<keyword evidence="3" id="KW-0012">Acyltransferase</keyword>
<dbReference type="GO" id="GO:0008374">
    <property type="term" value="F:O-acyltransferase activity"/>
    <property type="evidence" value="ECO:0007669"/>
    <property type="project" value="TreeGrafter"/>
</dbReference>
<dbReference type="InterPro" id="IPR001451">
    <property type="entry name" value="Hexapep"/>
</dbReference>
<dbReference type="PANTHER" id="PTHR23416:SF23">
    <property type="entry name" value="ACETYLTRANSFERASE C18B11.09C-RELATED"/>
    <property type="match status" value="1"/>
</dbReference>
<protein>
    <submittedName>
        <fullName evidence="3">2,3,4,5-tetrahydropyridine-2,6-dicarboxylate N-acetyltransferase</fullName>
        <ecNumber evidence="3">2.3.1.89</ecNumber>
    </submittedName>
</protein>
<dbReference type="EC" id="2.3.1.89" evidence="3"/>
<dbReference type="GO" id="GO:0005829">
    <property type="term" value="C:cytosol"/>
    <property type="evidence" value="ECO:0007669"/>
    <property type="project" value="TreeGrafter"/>
</dbReference>
<accession>A0A6S7AYE6</accession>
<dbReference type="Gene3D" id="2.160.10.10">
    <property type="entry name" value="Hexapeptide repeat proteins"/>
    <property type="match status" value="1"/>
</dbReference>
<dbReference type="Proteomes" id="UP000494115">
    <property type="component" value="Unassembled WGS sequence"/>
</dbReference>
<dbReference type="Pfam" id="PF00132">
    <property type="entry name" value="Hexapep"/>
    <property type="match status" value="1"/>
</dbReference>
<reference evidence="3 4" key="1">
    <citation type="submission" date="2020-04" db="EMBL/GenBank/DDBJ databases">
        <authorList>
            <person name="De Canck E."/>
        </authorList>
    </citation>
    <scope>NUCLEOTIDE SEQUENCE [LARGE SCALE GENOMIC DNA]</scope>
    <source>
        <strain evidence="3 4">LMG 28138</strain>
    </source>
</reference>
<comment type="similarity">
    <text evidence="1">Belongs to the transferase hexapeptide repeat family.</text>
</comment>
<organism evidence="3 4">
    <name type="scientific">Pararobbsia alpina</name>
    <dbReference type="NCBI Taxonomy" id="621374"/>
    <lineage>
        <taxon>Bacteria</taxon>
        <taxon>Pseudomonadati</taxon>
        <taxon>Pseudomonadota</taxon>
        <taxon>Betaproteobacteria</taxon>
        <taxon>Burkholderiales</taxon>
        <taxon>Burkholderiaceae</taxon>
        <taxon>Pararobbsia</taxon>
    </lineage>
</organism>
<dbReference type="GO" id="GO:0047200">
    <property type="term" value="F:tetrahydrodipicolinate N-acetyltransferase activity"/>
    <property type="evidence" value="ECO:0007669"/>
    <property type="project" value="UniProtKB-EC"/>
</dbReference>
<dbReference type="AlphaFoldDB" id="A0A6S7AYE6"/>
<evidence type="ECO:0000313" key="4">
    <source>
        <dbReference type="Proteomes" id="UP000494115"/>
    </source>
</evidence>
<dbReference type="NCBIfam" id="NF007797">
    <property type="entry name" value="PRK10502.1"/>
    <property type="match status" value="1"/>
</dbReference>
<dbReference type="InterPro" id="IPR051159">
    <property type="entry name" value="Hexapeptide_acetyltransf"/>
</dbReference>
<keyword evidence="4" id="KW-1185">Reference proteome</keyword>
<proteinExistence type="inferred from homology"/>